<organism evidence="1 2">
    <name type="scientific">Nitrosomonas communis</name>
    <dbReference type="NCBI Taxonomy" id="44574"/>
    <lineage>
        <taxon>Bacteria</taxon>
        <taxon>Pseudomonadati</taxon>
        <taxon>Pseudomonadota</taxon>
        <taxon>Betaproteobacteria</taxon>
        <taxon>Nitrosomonadales</taxon>
        <taxon>Nitrosomonadaceae</taxon>
        <taxon>Nitrosomonas</taxon>
    </lineage>
</organism>
<gene>
    <name evidence="1" type="ORF">SAMN05421863_102631</name>
</gene>
<dbReference type="RefSeq" id="WP_143083405.1">
    <property type="nucleotide sequence ID" value="NZ_FOUB01000026.1"/>
</dbReference>
<accession>A0A1I4QFH2</accession>
<sequence>MSARMTALDAIAKHGQLLLTLASSDAPARAKDAANSLDEAILDLSSSLGRVPSDEFKNEAEGFATIAAEVTKLALEIRINEALNKAIILSEKNILALIRLLRNDMKALHERQRSILSAARVSAADDYNDELEKPNPNPKKLQKAASEIKKVEDIWDNLPLLLGAGPGLDAMAQAHQKLVDYAKSPKNPQDLAELIEATDAFVTRAKVIADAIKTIKETNE</sequence>
<name>A0A1I4QFH2_9PROT</name>
<proteinExistence type="predicted"/>
<protein>
    <submittedName>
        <fullName evidence="1">Uncharacterized protein</fullName>
    </submittedName>
</protein>
<dbReference type="AlphaFoldDB" id="A0A1I4QFH2"/>
<dbReference type="Proteomes" id="UP000183287">
    <property type="component" value="Unassembled WGS sequence"/>
</dbReference>
<evidence type="ECO:0000313" key="2">
    <source>
        <dbReference type="Proteomes" id="UP000183287"/>
    </source>
</evidence>
<dbReference type="EMBL" id="FOUB01000026">
    <property type="protein sequence ID" value="SFM38485.1"/>
    <property type="molecule type" value="Genomic_DNA"/>
</dbReference>
<keyword evidence="2" id="KW-1185">Reference proteome</keyword>
<evidence type="ECO:0000313" key="1">
    <source>
        <dbReference type="EMBL" id="SFM38485.1"/>
    </source>
</evidence>
<reference evidence="2" key="1">
    <citation type="submission" date="2016-10" db="EMBL/GenBank/DDBJ databases">
        <authorList>
            <person name="Varghese N."/>
            <person name="Submissions S."/>
        </authorList>
    </citation>
    <scope>NUCLEOTIDE SEQUENCE [LARGE SCALE GENOMIC DNA]</scope>
    <source>
        <strain evidence="2">Nm44</strain>
    </source>
</reference>